<dbReference type="KEGG" id="asem:NNL22_16755"/>
<reference evidence="3" key="1">
    <citation type="submission" date="2022-07" db="EMBL/GenBank/DDBJ databases">
        <title>Alkalimarinus sp. nov., isolated from gut of a Alitta virens.</title>
        <authorList>
            <person name="Yang A.I."/>
            <person name="Shin N.-R."/>
        </authorList>
    </citation>
    <scope>NUCLEOTIDE SEQUENCE</scope>
    <source>
        <strain evidence="3">FA028</strain>
    </source>
</reference>
<organism evidence="3 4">
    <name type="scientific">Alkalimarinus sediminis</name>
    <dbReference type="NCBI Taxonomy" id="1632866"/>
    <lineage>
        <taxon>Bacteria</taxon>
        <taxon>Pseudomonadati</taxon>
        <taxon>Pseudomonadota</taxon>
        <taxon>Gammaproteobacteria</taxon>
        <taxon>Alteromonadales</taxon>
        <taxon>Alteromonadaceae</taxon>
        <taxon>Alkalimarinus</taxon>
    </lineage>
</organism>
<evidence type="ECO:0000313" key="4">
    <source>
        <dbReference type="Proteomes" id="UP001164472"/>
    </source>
</evidence>
<gene>
    <name evidence="3" type="ORF">NNL22_16755</name>
</gene>
<feature type="domain" description="Mce/MlaD" evidence="2">
    <location>
        <begin position="46"/>
        <end position="136"/>
    </location>
</feature>
<keyword evidence="1" id="KW-1133">Transmembrane helix</keyword>
<name>A0A9E8KNR6_9ALTE</name>
<protein>
    <submittedName>
        <fullName evidence="3">MlaD family protein</fullName>
    </submittedName>
</protein>
<dbReference type="AlphaFoldDB" id="A0A9E8KNR6"/>
<dbReference type="RefSeq" id="WP_251810075.1">
    <property type="nucleotide sequence ID" value="NZ_CP101527.1"/>
</dbReference>
<keyword evidence="4" id="KW-1185">Reference proteome</keyword>
<dbReference type="PANTHER" id="PTHR33371:SF4">
    <property type="entry name" value="INTERMEMBRANE PHOSPHOLIPID TRANSPORT SYSTEM BINDING PROTEIN MLAD"/>
    <property type="match status" value="1"/>
</dbReference>
<dbReference type="EMBL" id="CP101527">
    <property type="protein sequence ID" value="UZW74648.1"/>
    <property type="molecule type" value="Genomic_DNA"/>
</dbReference>
<accession>A0A9E8KNR6</accession>
<dbReference type="PANTHER" id="PTHR33371">
    <property type="entry name" value="INTERMEMBRANE PHOSPHOLIPID TRANSPORT SYSTEM BINDING PROTEIN MLAD-RELATED"/>
    <property type="match status" value="1"/>
</dbReference>
<dbReference type="Pfam" id="PF02470">
    <property type="entry name" value="MlaD"/>
    <property type="match status" value="1"/>
</dbReference>
<feature type="transmembrane region" description="Helical" evidence="1">
    <location>
        <begin position="6"/>
        <end position="29"/>
    </location>
</feature>
<sequence>MSQKVSARAIGLFTIGAIVSAVVGILLFGSGDWFKQQDRIEMVFSGSVKGLGVGSSITYRGVRIGEVESINISLYEGDNNINIRVVGVVVQQHSDNSLFKFGADRKEIFKALIKQGVRAQLVQENLVTGRLQIQLEFFEDKDGYAPPSQSGYIVVPTVPSEIEIFGETLSKLVEQFDGLPIKEISNNLAAVAEGMNNIVNSAEVKNSMRDLAGSLNHLNSLLSKLDNEKSEITGELLSATRAVKKMADSVAVAANNSQPILVGAASSLRKLDQLLAQSSKTLSTYENLVQPGSELSVTLIQTLQSFERASEQVRQLAETLQRNPESILTGKQR</sequence>
<evidence type="ECO:0000256" key="1">
    <source>
        <dbReference type="SAM" id="Phobius"/>
    </source>
</evidence>
<evidence type="ECO:0000259" key="2">
    <source>
        <dbReference type="Pfam" id="PF02470"/>
    </source>
</evidence>
<keyword evidence="1" id="KW-0472">Membrane</keyword>
<dbReference type="InterPro" id="IPR003399">
    <property type="entry name" value="Mce/MlaD"/>
</dbReference>
<proteinExistence type="predicted"/>
<dbReference type="InterPro" id="IPR052336">
    <property type="entry name" value="MlaD_Phospholipid_Transporter"/>
</dbReference>
<dbReference type="Proteomes" id="UP001164472">
    <property type="component" value="Chromosome"/>
</dbReference>
<evidence type="ECO:0000313" key="3">
    <source>
        <dbReference type="EMBL" id="UZW74648.1"/>
    </source>
</evidence>
<keyword evidence="1" id="KW-0812">Transmembrane</keyword>